<accession>T1BHK4</accession>
<gene>
    <name evidence="1" type="ORF">B2A_00183</name>
</gene>
<keyword evidence="1" id="KW-0548">Nucleotidyltransferase</keyword>
<keyword evidence="1" id="KW-0695">RNA-directed DNA polymerase</keyword>
<name>T1BHK4_9ZZZZ</name>
<proteinExistence type="predicted"/>
<dbReference type="EMBL" id="AUZZ01000124">
    <property type="protein sequence ID" value="EQD69132.1"/>
    <property type="molecule type" value="Genomic_DNA"/>
</dbReference>
<sequence length="101" mass="12292">RRKTEAVRMRRKLTEFGRRLKSMRTAGARAMRIFTLQHWQGHLQYFGVSGNSRSISSYAHHVKRLLFKWLNRRSQRRSFTWKHFAAWLDTWMPRPGIVHRL</sequence>
<evidence type="ECO:0000313" key="1">
    <source>
        <dbReference type="EMBL" id="EQD69132.1"/>
    </source>
</evidence>
<feature type="non-terminal residue" evidence="1">
    <location>
        <position position="1"/>
    </location>
</feature>
<comment type="caution">
    <text evidence="1">The sequence shown here is derived from an EMBL/GenBank/DDBJ whole genome shotgun (WGS) entry which is preliminary data.</text>
</comment>
<dbReference type="AlphaFoldDB" id="T1BHK4"/>
<keyword evidence="1" id="KW-0808">Transferase</keyword>
<reference evidence="1" key="1">
    <citation type="submission" date="2013-08" db="EMBL/GenBank/DDBJ databases">
        <authorList>
            <person name="Mendez C."/>
            <person name="Richter M."/>
            <person name="Ferrer M."/>
            <person name="Sanchez J."/>
        </authorList>
    </citation>
    <scope>NUCLEOTIDE SEQUENCE</scope>
</reference>
<organism evidence="1">
    <name type="scientific">mine drainage metagenome</name>
    <dbReference type="NCBI Taxonomy" id="410659"/>
    <lineage>
        <taxon>unclassified sequences</taxon>
        <taxon>metagenomes</taxon>
        <taxon>ecological metagenomes</taxon>
    </lineage>
</organism>
<reference evidence="1" key="2">
    <citation type="journal article" date="2014" name="ISME J.">
        <title>Microbial stratification in low pH oxic and suboxic macroscopic growths along an acid mine drainage.</title>
        <authorList>
            <person name="Mendez-Garcia C."/>
            <person name="Mesa V."/>
            <person name="Sprenger R.R."/>
            <person name="Richter M."/>
            <person name="Diez M.S."/>
            <person name="Solano J."/>
            <person name="Bargiela R."/>
            <person name="Golyshina O.V."/>
            <person name="Manteca A."/>
            <person name="Ramos J.L."/>
            <person name="Gallego J.R."/>
            <person name="Llorente I."/>
            <person name="Martins Dos Santos V.A."/>
            <person name="Jensen O.N."/>
            <person name="Pelaez A.I."/>
            <person name="Sanchez J."/>
            <person name="Ferrer M."/>
        </authorList>
    </citation>
    <scope>NUCLEOTIDE SEQUENCE</scope>
</reference>
<protein>
    <submittedName>
        <fullName evidence="1">RNA-directed DNA polymerase (Reverse transcriptase)</fullName>
    </submittedName>
</protein>
<dbReference type="GO" id="GO:0003964">
    <property type="term" value="F:RNA-directed DNA polymerase activity"/>
    <property type="evidence" value="ECO:0007669"/>
    <property type="project" value="UniProtKB-KW"/>
</dbReference>